<dbReference type="OrthoDB" id="167512at2759"/>
<keyword evidence="4" id="KW-1185">Reference proteome</keyword>
<dbReference type="AlphaFoldDB" id="A0A225UH83"/>
<protein>
    <submittedName>
        <fullName evidence="3">Uncharacterized protein</fullName>
    </submittedName>
</protein>
<gene>
    <name evidence="3" type="ORF">PHMEG_00038398</name>
</gene>
<dbReference type="SUPFAM" id="SSF47823">
    <property type="entry name" value="lambda integrase-like, N-terminal domain"/>
    <property type="match status" value="1"/>
</dbReference>
<proteinExistence type="predicted"/>
<evidence type="ECO:0000256" key="1">
    <source>
        <dbReference type="ARBA" id="ARBA00023125"/>
    </source>
</evidence>
<feature type="region of interest" description="Disordered" evidence="2">
    <location>
        <begin position="63"/>
        <end position="85"/>
    </location>
</feature>
<dbReference type="Gene3D" id="1.10.150.130">
    <property type="match status" value="1"/>
</dbReference>
<evidence type="ECO:0000313" key="4">
    <source>
        <dbReference type="Proteomes" id="UP000198211"/>
    </source>
</evidence>
<dbReference type="EMBL" id="NBNE01017820">
    <property type="protein sequence ID" value="OWY92557.1"/>
    <property type="molecule type" value="Genomic_DNA"/>
</dbReference>
<feature type="compositionally biased region" description="Low complexity" evidence="2">
    <location>
        <begin position="63"/>
        <end position="78"/>
    </location>
</feature>
<dbReference type="Proteomes" id="UP000198211">
    <property type="component" value="Unassembled WGS sequence"/>
</dbReference>
<organism evidence="3 4">
    <name type="scientific">Phytophthora megakarya</name>
    <dbReference type="NCBI Taxonomy" id="4795"/>
    <lineage>
        <taxon>Eukaryota</taxon>
        <taxon>Sar</taxon>
        <taxon>Stramenopiles</taxon>
        <taxon>Oomycota</taxon>
        <taxon>Peronosporomycetes</taxon>
        <taxon>Peronosporales</taxon>
        <taxon>Peronosporaceae</taxon>
        <taxon>Phytophthora</taxon>
    </lineage>
</organism>
<sequence>MLPAMRDDLAWWWIILHDPALNGIPLEYFNDLPAPDFTVVTDASDVGLCALVPALKQALSYQFQPPSAPSSQSSNAPQRVRHQLPRTPRLRLRGQRLGPTVALQPDLRTPITRAFPHRQYIGGLMAIPHGVTQLPRSTVDPPYQSLGTPIRPSFVRHSYPRSREHDGRRRIAPVAEHLTRNTFSGRHSRVDSRDTLVQHVRLGTGLAQHLREHSVAESSFKLYSRAFTTWKRWSCHRGIPWQLNLPTDEKVRVISEFIIDGAQHGFASRGPAQSSTIKSTLCGIRHFFTATGRDFPVGHPQIRMLLKGVKRFDLPR</sequence>
<name>A0A225UH83_9STRA</name>
<accession>A0A225UH83</accession>
<dbReference type="GO" id="GO:0003677">
    <property type="term" value="F:DNA binding"/>
    <property type="evidence" value="ECO:0007669"/>
    <property type="project" value="UniProtKB-KW"/>
</dbReference>
<evidence type="ECO:0000313" key="3">
    <source>
        <dbReference type="EMBL" id="OWY92557.1"/>
    </source>
</evidence>
<reference evidence="4" key="1">
    <citation type="submission" date="2017-03" db="EMBL/GenBank/DDBJ databases">
        <title>Phytopthora megakarya and P. palmivora, two closely related causual agents of cacao black pod achieved similar genome size and gene model numbers by different mechanisms.</title>
        <authorList>
            <person name="Ali S."/>
            <person name="Shao J."/>
            <person name="Larry D.J."/>
            <person name="Kronmiller B."/>
            <person name="Shen D."/>
            <person name="Strem M.D."/>
            <person name="Melnick R.L."/>
            <person name="Guiltinan M.J."/>
            <person name="Tyler B.M."/>
            <person name="Meinhardt L.W."/>
            <person name="Bailey B.A."/>
        </authorList>
    </citation>
    <scope>NUCLEOTIDE SEQUENCE [LARGE SCALE GENOMIC DNA]</scope>
    <source>
        <strain evidence="4">zdho120</strain>
    </source>
</reference>
<keyword evidence="1" id="KW-0238">DNA-binding</keyword>
<comment type="caution">
    <text evidence="3">The sequence shown here is derived from an EMBL/GenBank/DDBJ whole genome shotgun (WGS) entry which is preliminary data.</text>
</comment>
<dbReference type="InterPro" id="IPR010998">
    <property type="entry name" value="Integrase_recombinase_N"/>
</dbReference>
<evidence type="ECO:0000256" key="2">
    <source>
        <dbReference type="SAM" id="MobiDB-lite"/>
    </source>
</evidence>